<evidence type="ECO:0000313" key="2">
    <source>
        <dbReference type="EMBL" id="NAS22394.1"/>
    </source>
</evidence>
<comment type="caution">
    <text evidence="2">The sequence shown here is derived from an EMBL/GenBank/DDBJ whole genome shotgun (WGS) entry which is preliminary data.</text>
</comment>
<gene>
    <name evidence="2" type="ORF">GT755_11945</name>
</gene>
<sequence>MILTTPTPNRSLVDLQEARARHRQALDLIASRPRLRGMLQLTEDGRTVMSVLNLIPVLCAEIERLSRRIDALRLDHANLTAAAHATLSAHREGEPDPLYYLRDELSAEGPPPAAPAATGRYRYPYPGGPR</sequence>
<dbReference type="RefSeq" id="WP_161479775.1">
    <property type="nucleotide sequence ID" value="NZ_WXEW01000003.1"/>
</dbReference>
<protein>
    <submittedName>
        <fullName evidence="2">Uncharacterized protein</fullName>
    </submittedName>
</protein>
<feature type="compositionally biased region" description="Low complexity" evidence="1">
    <location>
        <begin position="115"/>
        <end position="130"/>
    </location>
</feature>
<organism evidence="2 3">
    <name type="scientific">Herbidospora solisilvae</name>
    <dbReference type="NCBI Taxonomy" id="2696284"/>
    <lineage>
        <taxon>Bacteria</taxon>
        <taxon>Bacillati</taxon>
        <taxon>Actinomycetota</taxon>
        <taxon>Actinomycetes</taxon>
        <taxon>Streptosporangiales</taxon>
        <taxon>Streptosporangiaceae</taxon>
        <taxon>Herbidospora</taxon>
    </lineage>
</organism>
<name>A0A7C9N2I7_9ACTN</name>
<accession>A0A7C9N2I7</accession>
<keyword evidence="3" id="KW-1185">Reference proteome</keyword>
<evidence type="ECO:0000256" key="1">
    <source>
        <dbReference type="SAM" id="MobiDB-lite"/>
    </source>
</evidence>
<evidence type="ECO:0000313" key="3">
    <source>
        <dbReference type="Proteomes" id="UP000479526"/>
    </source>
</evidence>
<reference evidence="2 3" key="1">
    <citation type="submission" date="2020-01" db="EMBL/GenBank/DDBJ databases">
        <title>Herbidospora sp. NEAU-GS84 nov., a novel actinomycete isolated from soil.</title>
        <authorList>
            <person name="Han L."/>
        </authorList>
    </citation>
    <scope>NUCLEOTIDE SEQUENCE [LARGE SCALE GENOMIC DNA]</scope>
    <source>
        <strain evidence="2 3">NEAU-GS84</strain>
    </source>
</reference>
<dbReference type="AlphaFoldDB" id="A0A7C9N2I7"/>
<dbReference type="EMBL" id="WXEW01000003">
    <property type="protein sequence ID" value="NAS22394.1"/>
    <property type="molecule type" value="Genomic_DNA"/>
</dbReference>
<feature type="region of interest" description="Disordered" evidence="1">
    <location>
        <begin position="103"/>
        <end position="130"/>
    </location>
</feature>
<dbReference type="Proteomes" id="UP000479526">
    <property type="component" value="Unassembled WGS sequence"/>
</dbReference>
<proteinExistence type="predicted"/>